<organism evidence="1 2">
    <name type="scientific">Salegentibacter flavus</name>
    <dbReference type="NCBI Taxonomy" id="287099"/>
    <lineage>
        <taxon>Bacteria</taxon>
        <taxon>Pseudomonadati</taxon>
        <taxon>Bacteroidota</taxon>
        <taxon>Flavobacteriia</taxon>
        <taxon>Flavobacteriales</taxon>
        <taxon>Flavobacteriaceae</taxon>
        <taxon>Salegentibacter</taxon>
    </lineage>
</organism>
<dbReference type="PROSITE" id="PS51257">
    <property type="entry name" value="PROKAR_LIPOPROTEIN"/>
    <property type="match status" value="1"/>
</dbReference>
<dbReference type="Proteomes" id="UP000199153">
    <property type="component" value="Unassembled WGS sequence"/>
</dbReference>
<accession>A0A1I5ARX9</accession>
<protein>
    <recommendedName>
        <fullName evidence="3">Lipoprotein</fullName>
    </recommendedName>
</protein>
<reference evidence="1 2" key="1">
    <citation type="submission" date="2016-10" db="EMBL/GenBank/DDBJ databases">
        <authorList>
            <person name="de Groot N.N."/>
        </authorList>
    </citation>
    <scope>NUCLEOTIDE SEQUENCE [LARGE SCALE GENOMIC DNA]</scope>
    <source>
        <strain evidence="1 2">DSM 17794</strain>
    </source>
</reference>
<gene>
    <name evidence="1" type="ORF">SAMN05660413_02027</name>
</gene>
<sequence length="167" mass="18661">MKKFTHKFAAPLVLMMCLLVGCNNDDDSLQLIDEEEFLTAKIDGIDLFVQGEEGKISCEKYVTHTGSIDVLLRVGAASGESIEFRLSNYIGNNSYSLGSSNFPGSWIKYRQGEGEWLNIKGNSQNLIEILEDDGNYLTGRFSFQGHNGIDLSRKFISDGNFKVKFDL</sequence>
<proteinExistence type="predicted"/>
<evidence type="ECO:0000313" key="1">
    <source>
        <dbReference type="EMBL" id="SFN65183.1"/>
    </source>
</evidence>
<dbReference type="EMBL" id="FOVL01000011">
    <property type="protein sequence ID" value="SFN65183.1"/>
    <property type="molecule type" value="Genomic_DNA"/>
</dbReference>
<dbReference type="AlphaFoldDB" id="A0A1I5ARX9"/>
<dbReference type="OrthoDB" id="1435537at2"/>
<keyword evidence="2" id="KW-1185">Reference proteome</keyword>
<evidence type="ECO:0000313" key="2">
    <source>
        <dbReference type="Proteomes" id="UP000199153"/>
    </source>
</evidence>
<name>A0A1I5ARX9_9FLAO</name>
<evidence type="ECO:0008006" key="3">
    <source>
        <dbReference type="Google" id="ProtNLM"/>
    </source>
</evidence>
<dbReference type="RefSeq" id="WP_093409104.1">
    <property type="nucleotide sequence ID" value="NZ_FOVL01000011.1"/>
</dbReference>